<dbReference type="AlphaFoldDB" id="A0A6M0REX6"/>
<gene>
    <name evidence="1" type="ORF">DXZ20_03565</name>
</gene>
<dbReference type="RefSeq" id="WP_163696442.1">
    <property type="nucleotide sequence ID" value="NZ_QXHD01000003.1"/>
</dbReference>
<name>A0A6M0REX6_9CYAN</name>
<accession>A0A6M0REX6</accession>
<comment type="caution">
    <text evidence="1">The sequence shown here is derived from an EMBL/GenBank/DDBJ whole genome shotgun (WGS) entry which is preliminary data.</text>
</comment>
<evidence type="ECO:0000313" key="2">
    <source>
        <dbReference type="Proteomes" id="UP000481033"/>
    </source>
</evidence>
<sequence>MSTTFEVYPRHTQIPTFNELLTAANRTLSSRLANIGARAQLSVEMRKSNGGDLIPLDLDSPMSWDIDESYAWFVIPTVAGGTDSYFDQIDDLTREVWSDYLKMKRLSPMSETVSQCLATGHYWTFRRSAGQPGIINLSYGLLAGCLATLTDGFVFSDDSAWFFDLLPMSGGEFLKRYFVPGGTENSETEDWASRCLGWIPEELSG</sequence>
<evidence type="ECO:0000313" key="1">
    <source>
        <dbReference type="EMBL" id="NEZ54784.1"/>
    </source>
</evidence>
<protein>
    <submittedName>
        <fullName evidence="1">Uncharacterized protein</fullName>
    </submittedName>
</protein>
<organism evidence="1 2">
    <name type="scientific">Adonisia turfae CCMR0081</name>
    <dbReference type="NCBI Taxonomy" id="2292702"/>
    <lineage>
        <taxon>Bacteria</taxon>
        <taxon>Bacillati</taxon>
        <taxon>Cyanobacteriota</taxon>
        <taxon>Adonisia</taxon>
        <taxon>Adonisia turfae</taxon>
    </lineage>
</organism>
<proteinExistence type="predicted"/>
<dbReference type="EMBL" id="QXHD01000003">
    <property type="protein sequence ID" value="NEZ54784.1"/>
    <property type="molecule type" value="Genomic_DNA"/>
</dbReference>
<reference evidence="1 2" key="1">
    <citation type="journal article" date="2020" name="Microb. Ecol.">
        <title>Ecogenomics of the Marine Benthic Filamentous Cyanobacterium Adonisia.</title>
        <authorList>
            <person name="Walter J.M."/>
            <person name="Coutinho F.H."/>
            <person name="Leomil L."/>
            <person name="Hargreaves P.I."/>
            <person name="Campeao M.E."/>
            <person name="Vieira V.V."/>
            <person name="Silva B.S."/>
            <person name="Fistarol G.O."/>
            <person name="Salomon P.S."/>
            <person name="Sawabe T."/>
            <person name="Mino S."/>
            <person name="Hosokawa M."/>
            <person name="Miyashita H."/>
            <person name="Maruyama F."/>
            <person name="van Verk M.C."/>
            <person name="Dutilh B.E."/>
            <person name="Thompson C.C."/>
            <person name="Thompson F.L."/>
        </authorList>
    </citation>
    <scope>NUCLEOTIDE SEQUENCE [LARGE SCALE GENOMIC DNA]</scope>
    <source>
        <strain evidence="1 2">CCMR0081</strain>
    </source>
</reference>
<keyword evidence="2" id="KW-1185">Reference proteome</keyword>
<dbReference type="Proteomes" id="UP000481033">
    <property type="component" value="Unassembled WGS sequence"/>
</dbReference>